<keyword evidence="2" id="KW-1185">Reference proteome</keyword>
<dbReference type="RefSeq" id="WP_066958512.1">
    <property type="nucleotide sequence ID" value="NZ_BCNX01000010.1"/>
</dbReference>
<dbReference type="AlphaFoldDB" id="A0A1G9AY30"/>
<organism evidence="1 2">
    <name type="scientific">Methanoculleus thermophilus</name>
    <dbReference type="NCBI Taxonomy" id="2200"/>
    <lineage>
        <taxon>Archaea</taxon>
        <taxon>Methanobacteriati</taxon>
        <taxon>Methanobacteriota</taxon>
        <taxon>Stenosarchaea group</taxon>
        <taxon>Methanomicrobia</taxon>
        <taxon>Methanomicrobiales</taxon>
        <taxon>Methanomicrobiaceae</taxon>
        <taxon>Methanoculleus</taxon>
    </lineage>
</organism>
<gene>
    <name evidence="1" type="ORF">SAMN04488571_10764</name>
</gene>
<evidence type="ECO:0000313" key="2">
    <source>
        <dbReference type="Proteomes" id="UP000326500"/>
    </source>
</evidence>
<dbReference type="OrthoDB" id="134339at2157"/>
<dbReference type="STRING" id="2200.GCA_001571405_02024"/>
<protein>
    <submittedName>
        <fullName evidence="1">Uncharacterized protein</fullName>
    </submittedName>
</protein>
<name>A0A1G9AY30_9EURY</name>
<reference evidence="1 2" key="1">
    <citation type="submission" date="2016-10" db="EMBL/GenBank/DDBJ databases">
        <authorList>
            <person name="Varghese N."/>
            <person name="Submissions S."/>
        </authorList>
    </citation>
    <scope>NUCLEOTIDE SEQUENCE [LARGE SCALE GENOMIC DNA]</scope>
    <source>
        <strain evidence="1 2">DSM 2373</strain>
    </source>
</reference>
<accession>A0A1G9AY30</accession>
<dbReference type="Proteomes" id="UP000326500">
    <property type="component" value="Unassembled WGS sequence"/>
</dbReference>
<sequence length="253" mass="26870">MNRNIGMRALSALLAVLLVSVGVVPVMACEPGTPCGDAKQDMQKTDLSGLEKYEAVASALDLDDVRKLSEIPRSEDLSKIVENAETFSLDKELEDGSINHMTAVVLPVESVIEKGGSVQISNVVAVWDSDNTRVLKYTNTYQNGSLYKLTFARIGSNGDVLEEIIVDGGSLVEGMPEQFITTAEDDDYWPCVGECIIGDCICAIVGTTCPGLPLCDVCVILLRPCAALPSAVSCAPAAACLGIEVAWCMGQCM</sequence>
<proteinExistence type="predicted"/>
<dbReference type="EMBL" id="FNFT01000007">
    <property type="protein sequence ID" value="SDK31535.1"/>
    <property type="molecule type" value="Genomic_DNA"/>
</dbReference>
<evidence type="ECO:0000313" key="1">
    <source>
        <dbReference type="EMBL" id="SDK31535.1"/>
    </source>
</evidence>